<feature type="region of interest" description="Disordered" evidence="1">
    <location>
        <begin position="47"/>
        <end position="67"/>
    </location>
</feature>
<feature type="compositionally biased region" description="Basic and acidic residues" evidence="1">
    <location>
        <begin position="201"/>
        <end position="224"/>
    </location>
</feature>
<feature type="region of interest" description="Disordered" evidence="1">
    <location>
        <begin position="619"/>
        <end position="698"/>
    </location>
</feature>
<dbReference type="OrthoDB" id="10469350at2759"/>
<dbReference type="EMBL" id="RSCD01000006">
    <property type="protein sequence ID" value="RSH92209.1"/>
    <property type="molecule type" value="Genomic_DNA"/>
</dbReference>
<proteinExistence type="predicted"/>
<dbReference type="Proteomes" id="UP000279259">
    <property type="component" value="Unassembled WGS sequence"/>
</dbReference>
<protein>
    <submittedName>
        <fullName evidence="2">Uncharacterized protein</fullName>
    </submittedName>
</protein>
<feature type="compositionally biased region" description="Polar residues" evidence="1">
    <location>
        <begin position="158"/>
        <end position="177"/>
    </location>
</feature>
<keyword evidence="3" id="KW-1185">Reference proteome</keyword>
<evidence type="ECO:0000256" key="1">
    <source>
        <dbReference type="SAM" id="MobiDB-lite"/>
    </source>
</evidence>
<comment type="caution">
    <text evidence="2">The sequence shown here is derived from an EMBL/GenBank/DDBJ whole genome shotgun (WGS) entry which is preliminary data.</text>
</comment>
<dbReference type="AlphaFoldDB" id="A0A427YMD9"/>
<reference evidence="2 3" key="1">
    <citation type="submission" date="2018-11" db="EMBL/GenBank/DDBJ databases">
        <title>Genome sequence of Saitozyma podzolica DSM 27192.</title>
        <authorList>
            <person name="Aliyu H."/>
            <person name="Gorte O."/>
            <person name="Ochsenreither K."/>
        </authorList>
    </citation>
    <scope>NUCLEOTIDE SEQUENCE [LARGE SCALE GENOMIC DNA]</scope>
    <source>
        <strain evidence="2 3">DSM 27192</strain>
    </source>
</reference>
<gene>
    <name evidence="2" type="ORF">EHS25_008624</name>
</gene>
<feature type="region of interest" description="Disordered" evidence="1">
    <location>
        <begin position="201"/>
        <end position="232"/>
    </location>
</feature>
<evidence type="ECO:0000313" key="2">
    <source>
        <dbReference type="EMBL" id="RSH92209.1"/>
    </source>
</evidence>
<feature type="region of interest" description="Disordered" evidence="1">
    <location>
        <begin position="157"/>
        <end position="177"/>
    </location>
</feature>
<organism evidence="2 3">
    <name type="scientific">Saitozyma podzolica</name>
    <dbReference type="NCBI Taxonomy" id="1890683"/>
    <lineage>
        <taxon>Eukaryota</taxon>
        <taxon>Fungi</taxon>
        <taxon>Dikarya</taxon>
        <taxon>Basidiomycota</taxon>
        <taxon>Agaricomycotina</taxon>
        <taxon>Tremellomycetes</taxon>
        <taxon>Tremellales</taxon>
        <taxon>Trimorphomycetaceae</taxon>
        <taxon>Saitozyma</taxon>
    </lineage>
</organism>
<name>A0A427YMD9_9TREE</name>
<accession>A0A427YMD9</accession>
<feature type="compositionally biased region" description="Polar residues" evidence="1">
    <location>
        <begin position="621"/>
        <end position="653"/>
    </location>
</feature>
<evidence type="ECO:0000313" key="3">
    <source>
        <dbReference type="Proteomes" id="UP000279259"/>
    </source>
</evidence>
<feature type="compositionally biased region" description="Basic and acidic residues" evidence="1">
    <location>
        <begin position="549"/>
        <end position="559"/>
    </location>
</feature>
<feature type="compositionally biased region" description="Polar residues" evidence="1">
    <location>
        <begin position="564"/>
        <end position="573"/>
    </location>
</feature>
<sequence>MVYNFRKSGATSSSTATLSHASQSPQSAFVYRPSYAPPATQASFLPSSRSTFVAPTPPPPSWRHLNDTQESSYLSSASASNIDWQSALLTATQYLASIAYSAASTAVPLVFRGLQYLTQSTYTGIRNIWKKHPSFSLVTGTDDVRTSAATRADLDQQMARSVSSSATRSETQTTKTAYSRSLLGRASDWWSSLTTQLPDLDRHDDSEVPIDTRWKDKLEKDAQGKKRPGAKQQLMTRVTLRAHRQKLPPRQFALIDTILYTEFLEAHYGVPPLSGDTAAILSEGARSSPLVMHEYKFCTRQLSPLKYTLPSSPSSLSLSRSQPALRKCPRMRKPSWICESTKTIGDGTRGRTTFKLGRLPIGWHTHEIPPAPTPELTGGDWWQAYWRDWITPTSPVTNESLDTAADTKRIQYSYSPSRPSRLSRWLRRKRPEPEQPDPPTLGSSLASLGNGAYTGLSSGIAYWSHGDGGNLLRNVAARASEVISDRVSRVNSALVGEGTATSLDESSVSVPGQVMGHAQGERTDPTIGDLRRLAPAEFGRSLSASPRSPIEHENEHERSLPWVHSSSNTQTGPTRLAPIESISATITSRPQVEPTDLIGYVSSAPQVETQELTDHVYPASSARQSATDQVYPASSETQSATSLGWPSNASVETSVAAPAEAKTVPGEWPRSTPTADPMPPTTTFSMSGSGNGLGGSAGRAWKRATTIAGSELFTAPAIDRLLPIKF</sequence>
<feature type="region of interest" description="Disordered" evidence="1">
    <location>
        <begin position="540"/>
        <end position="574"/>
    </location>
</feature>